<evidence type="ECO:0000259" key="1">
    <source>
        <dbReference type="Pfam" id="PF07969"/>
    </source>
</evidence>
<dbReference type="InterPro" id="IPR013108">
    <property type="entry name" value="Amidohydro_3"/>
</dbReference>
<dbReference type="Gene3D" id="2.30.40.10">
    <property type="entry name" value="Urease, subunit C, domain 1"/>
    <property type="match status" value="1"/>
</dbReference>
<organism evidence="2 3">
    <name type="scientific">Photobacterium jeanii</name>
    <dbReference type="NCBI Taxonomy" id="858640"/>
    <lineage>
        <taxon>Bacteria</taxon>
        <taxon>Pseudomonadati</taxon>
        <taxon>Pseudomonadota</taxon>
        <taxon>Gammaproteobacteria</taxon>
        <taxon>Vibrionales</taxon>
        <taxon>Vibrionaceae</taxon>
        <taxon>Photobacterium</taxon>
    </lineage>
</organism>
<proteinExistence type="predicted"/>
<dbReference type="Proteomes" id="UP000078503">
    <property type="component" value="Unassembled WGS sequence"/>
</dbReference>
<dbReference type="Gene3D" id="3.20.20.140">
    <property type="entry name" value="Metal-dependent hydrolases"/>
    <property type="match status" value="1"/>
</dbReference>
<keyword evidence="3" id="KW-1185">Reference proteome</keyword>
<reference evidence="2 3" key="1">
    <citation type="submission" date="2016-03" db="EMBL/GenBank/DDBJ databases">
        <title>Photobacterium proteolyticum sp. nov. a protease producing bacterium isolated from ocean sediments of Laizhou Bay.</title>
        <authorList>
            <person name="Li Y."/>
        </authorList>
    </citation>
    <scope>NUCLEOTIDE SEQUENCE [LARGE SCALE GENOMIC DNA]</scope>
    <source>
        <strain evidence="2 3">R-40508</strain>
    </source>
</reference>
<dbReference type="SUPFAM" id="SSF51556">
    <property type="entry name" value="Metallo-dependent hydrolases"/>
    <property type="match status" value="1"/>
</dbReference>
<protein>
    <recommendedName>
        <fullName evidence="1">Amidohydrolase 3 domain-containing protein</fullName>
    </recommendedName>
</protein>
<dbReference type="PANTHER" id="PTHR22642">
    <property type="entry name" value="IMIDAZOLONEPROPIONASE"/>
    <property type="match status" value="1"/>
</dbReference>
<dbReference type="CDD" id="cd01300">
    <property type="entry name" value="YtcJ_like"/>
    <property type="match status" value="1"/>
</dbReference>
<sequence>MVAGMSANADVTVADKVLKNGKIYTVNTASLWAQSVAIKDGKIIFVGDDNAVAPMVGNTTEVIDLKGKMVLPGFIDNHIHPLAGSLIASGSRLETDDKAELMAKIKQHLADNPKQNPVISYGWRINVFPETGPTKEELDAIESKRPVYLWAVDGHSAWVNTKALEVAGITKDTPDTQPPFSYFQRDENGEPTGWIVEIPAQLAVLSKLTDVNTAYVEAGFRNWVTKFSQAGITTVFDAGIQGVSTDEGLQLYQKLEKEGKLGFKTWTSFYWNDPSVDPIPELKRVHKEYNSDLVKVLRLKVNVDGGDDKQNAVFVKPYSDRDDGWKGEPIIPADVLTKVVTEADAAGFDTYCHCFGDGATRIYLDAVEAATKKNEVRDRRHTASHVNFIHPDDLPRFKALNVIADFQTNWAARDALLQNVTLRRVGKERLESTINPRAVIENGGRVAISSDWPVAGWSATHEPLVTIQVAVTRQFVKPPRKPPLGGEKLRLTLDEAIHAHTMGAAYSLGQENNVGSIEVGKAADLVVLEKNLFDVDVYEISKVPVLMTIMNGDVYHRDGI</sequence>
<accession>A0A178KLJ7</accession>
<dbReference type="GO" id="GO:0016810">
    <property type="term" value="F:hydrolase activity, acting on carbon-nitrogen (but not peptide) bonds"/>
    <property type="evidence" value="ECO:0007669"/>
    <property type="project" value="InterPro"/>
</dbReference>
<dbReference type="STRING" id="858640.A3K86_02860"/>
<evidence type="ECO:0000313" key="2">
    <source>
        <dbReference type="EMBL" id="OAN17875.1"/>
    </source>
</evidence>
<comment type="caution">
    <text evidence="2">The sequence shown here is derived from an EMBL/GenBank/DDBJ whole genome shotgun (WGS) entry which is preliminary data.</text>
</comment>
<dbReference type="InterPro" id="IPR033932">
    <property type="entry name" value="YtcJ-like"/>
</dbReference>
<dbReference type="SUPFAM" id="SSF51338">
    <property type="entry name" value="Composite domain of metallo-dependent hydrolases"/>
    <property type="match status" value="1"/>
</dbReference>
<evidence type="ECO:0000313" key="3">
    <source>
        <dbReference type="Proteomes" id="UP000078503"/>
    </source>
</evidence>
<dbReference type="AlphaFoldDB" id="A0A178KLJ7"/>
<dbReference type="PANTHER" id="PTHR22642:SF2">
    <property type="entry name" value="PROTEIN LONG AFTER FAR-RED 3"/>
    <property type="match status" value="1"/>
</dbReference>
<feature type="domain" description="Amidohydrolase 3" evidence="1">
    <location>
        <begin position="61"/>
        <end position="554"/>
    </location>
</feature>
<dbReference type="InterPro" id="IPR011059">
    <property type="entry name" value="Metal-dep_hydrolase_composite"/>
</dbReference>
<name>A0A178KLJ7_9GAMM</name>
<dbReference type="InterPro" id="IPR032466">
    <property type="entry name" value="Metal_Hydrolase"/>
</dbReference>
<dbReference type="Gene3D" id="3.10.310.70">
    <property type="match status" value="1"/>
</dbReference>
<gene>
    <name evidence="2" type="ORF">A3K86_02860</name>
</gene>
<dbReference type="EMBL" id="LVHF01000012">
    <property type="protein sequence ID" value="OAN17875.1"/>
    <property type="molecule type" value="Genomic_DNA"/>
</dbReference>
<dbReference type="Pfam" id="PF07969">
    <property type="entry name" value="Amidohydro_3"/>
    <property type="match status" value="1"/>
</dbReference>